<dbReference type="Proteomes" id="UP000185669">
    <property type="component" value="Unassembled WGS sequence"/>
</dbReference>
<name>A0A1N6XQE6_9FIRM</name>
<dbReference type="PIRSF" id="PIRSF021377">
    <property type="entry name" value="YtfJ"/>
    <property type="match status" value="1"/>
</dbReference>
<dbReference type="Pfam" id="PF09579">
    <property type="entry name" value="Spore_YtfJ"/>
    <property type="match status" value="1"/>
</dbReference>
<feature type="coiled-coil region" evidence="1">
    <location>
        <begin position="91"/>
        <end position="122"/>
    </location>
</feature>
<dbReference type="AlphaFoldDB" id="A0A1N6XQE6"/>
<evidence type="ECO:0000313" key="2">
    <source>
        <dbReference type="EMBL" id="SIR04540.1"/>
    </source>
</evidence>
<gene>
    <name evidence="2" type="ORF">SAMN05421834_11227</name>
</gene>
<dbReference type="STRING" id="56779.SAMN05421834_11227"/>
<accession>A0A1N6XQE6</accession>
<evidence type="ECO:0000256" key="1">
    <source>
        <dbReference type="SAM" id="Coils"/>
    </source>
</evidence>
<dbReference type="PANTHER" id="PTHR39162:SF1">
    <property type="entry name" value="SPORULATION PROTEIN YTFJ"/>
    <property type="match status" value="1"/>
</dbReference>
<organism evidence="2 3">
    <name type="scientific">Halanaerobium kushneri</name>
    <dbReference type="NCBI Taxonomy" id="56779"/>
    <lineage>
        <taxon>Bacteria</taxon>
        <taxon>Bacillati</taxon>
        <taxon>Bacillota</taxon>
        <taxon>Clostridia</taxon>
        <taxon>Halanaerobiales</taxon>
        <taxon>Halanaerobiaceae</taxon>
        <taxon>Halanaerobium</taxon>
    </lineage>
</organism>
<protein>
    <submittedName>
        <fullName evidence="2">Uncharacterized spore protein YtfJ</fullName>
    </submittedName>
</protein>
<evidence type="ECO:0000313" key="3">
    <source>
        <dbReference type="Proteomes" id="UP000185669"/>
    </source>
</evidence>
<dbReference type="InterPro" id="IPR014229">
    <property type="entry name" value="Spore_YtfJ"/>
</dbReference>
<dbReference type="RefSeq" id="WP_076545202.1">
    <property type="nucleotide sequence ID" value="NZ_FTNC01000012.1"/>
</dbReference>
<sequence>MQSTEKVMEKMYDKLDNFLKTETVVGEIIEVGEVKLIPIITASFGLGGGIGEEDKSGGGGGGVGCKISPDAILVIRGSEVEMMPVKNKNSLDKLIEKVPSLIEKIEAAKEKKESTKEEAEKDQ</sequence>
<keyword evidence="1" id="KW-0175">Coiled coil</keyword>
<dbReference type="OrthoDB" id="1711150at2"/>
<dbReference type="EMBL" id="FTNC01000012">
    <property type="protein sequence ID" value="SIR04540.1"/>
    <property type="molecule type" value="Genomic_DNA"/>
</dbReference>
<dbReference type="PANTHER" id="PTHR39162">
    <property type="entry name" value="GLL3345 PROTEIN"/>
    <property type="match status" value="1"/>
</dbReference>
<keyword evidence="3" id="KW-1185">Reference proteome</keyword>
<proteinExistence type="predicted"/>
<reference evidence="3" key="1">
    <citation type="submission" date="2017-01" db="EMBL/GenBank/DDBJ databases">
        <authorList>
            <person name="Varghese N."/>
            <person name="Submissions S."/>
        </authorList>
    </citation>
    <scope>NUCLEOTIDE SEQUENCE [LARGE SCALE GENOMIC DNA]</scope>
    <source>
        <strain evidence="3">ATCC 700103</strain>
    </source>
</reference>